<dbReference type="Proteomes" id="UP000046392">
    <property type="component" value="Unplaced"/>
</dbReference>
<feature type="compositionally biased region" description="Basic and acidic residues" evidence="1">
    <location>
        <begin position="33"/>
        <end position="44"/>
    </location>
</feature>
<dbReference type="AlphaFoldDB" id="A0A0N5C114"/>
<protein>
    <submittedName>
        <fullName evidence="4">Transcription initiation factor TFIID subunit 7</fullName>
    </submittedName>
</protein>
<proteinExistence type="predicted"/>
<feature type="compositionally biased region" description="Polar residues" evidence="1">
    <location>
        <begin position="48"/>
        <end position="57"/>
    </location>
</feature>
<dbReference type="InterPro" id="IPR056117">
    <property type="entry name" value="DUF7700"/>
</dbReference>
<evidence type="ECO:0000313" key="3">
    <source>
        <dbReference type="Proteomes" id="UP000046392"/>
    </source>
</evidence>
<feature type="region of interest" description="Disordered" evidence="1">
    <location>
        <begin position="1"/>
        <end position="63"/>
    </location>
</feature>
<feature type="domain" description="DUF7700" evidence="2">
    <location>
        <begin position="79"/>
        <end position="135"/>
    </location>
</feature>
<evidence type="ECO:0000313" key="4">
    <source>
        <dbReference type="WBParaSite" id="SPAL_0001169300.1"/>
    </source>
</evidence>
<organism evidence="3 4">
    <name type="scientific">Strongyloides papillosus</name>
    <name type="common">Intestinal threadworm</name>
    <dbReference type="NCBI Taxonomy" id="174720"/>
    <lineage>
        <taxon>Eukaryota</taxon>
        <taxon>Metazoa</taxon>
        <taxon>Ecdysozoa</taxon>
        <taxon>Nematoda</taxon>
        <taxon>Chromadorea</taxon>
        <taxon>Rhabditida</taxon>
        <taxon>Tylenchina</taxon>
        <taxon>Panagrolaimomorpha</taxon>
        <taxon>Strongyloidoidea</taxon>
        <taxon>Strongyloididae</taxon>
        <taxon>Strongyloides</taxon>
    </lineage>
</organism>
<sequence length="186" mass="21802">MKKKKEDIAPSLEDGNIKKPKNKKVVKTNKKPTNLEKLSKDLGKKNKTTTQSSISIDNKSENDDFKANNTITELFYYNENDSIAINIYSNLTNPAVSYIRFNQFEKTPEYYYMEDDNDDSEVIDYDENKKMEVIQKEINVTNVEESKIGETNDVENRDSKIQRLLDILDKKLIRIDWDSNESYEDY</sequence>
<dbReference type="Pfam" id="PF24777">
    <property type="entry name" value="DUF7700"/>
    <property type="match status" value="1"/>
</dbReference>
<dbReference type="WBParaSite" id="SPAL_0001169300.1">
    <property type="protein sequence ID" value="SPAL_0001169300.1"/>
    <property type="gene ID" value="SPAL_0001169300"/>
</dbReference>
<evidence type="ECO:0000259" key="2">
    <source>
        <dbReference type="Pfam" id="PF24777"/>
    </source>
</evidence>
<accession>A0A0N5C114</accession>
<evidence type="ECO:0000256" key="1">
    <source>
        <dbReference type="SAM" id="MobiDB-lite"/>
    </source>
</evidence>
<keyword evidence="3" id="KW-1185">Reference proteome</keyword>
<feature type="compositionally biased region" description="Basic residues" evidence="1">
    <location>
        <begin position="18"/>
        <end position="30"/>
    </location>
</feature>
<reference evidence="4" key="1">
    <citation type="submission" date="2017-02" db="UniProtKB">
        <authorList>
            <consortium name="WormBaseParasite"/>
        </authorList>
    </citation>
    <scope>IDENTIFICATION</scope>
</reference>
<name>A0A0N5C114_STREA</name>